<dbReference type="EMBL" id="JBHLTG010000006">
    <property type="protein sequence ID" value="MFC0680830.1"/>
    <property type="molecule type" value="Genomic_DNA"/>
</dbReference>
<organism evidence="2 3">
    <name type="scientific">Lysobacter korlensis</name>
    <dbReference type="NCBI Taxonomy" id="553636"/>
    <lineage>
        <taxon>Bacteria</taxon>
        <taxon>Pseudomonadati</taxon>
        <taxon>Pseudomonadota</taxon>
        <taxon>Gammaproteobacteria</taxon>
        <taxon>Lysobacterales</taxon>
        <taxon>Lysobacteraceae</taxon>
        <taxon>Lysobacter</taxon>
    </lineage>
</organism>
<evidence type="ECO:0000313" key="3">
    <source>
        <dbReference type="Proteomes" id="UP001589896"/>
    </source>
</evidence>
<keyword evidence="3" id="KW-1185">Reference proteome</keyword>
<dbReference type="Gene3D" id="1.20.1280.290">
    <property type="match status" value="1"/>
</dbReference>
<evidence type="ECO:0000256" key="1">
    <source>
        <dbReference type="SAM" id="Phobius"/>
    </source>
</evidence>
<comment type="caution">
    <text evidence="2">The sequence shown here is derived from an EMBL/GenBank/DDBJ whole genome shotgun (WGS) entry which is preliminary data.</text>
</comment>
<feature type="transmembrane region" description="Helical" evidence="1">
    <location>
        <begin position="37"/>
        <end position="58"/>
    </location>
</feature>
<keyword evidence="1" id="KW-0812">Transmembrane</keyword>
<keyword evidence="1" id="KW-0472">Membrane</keyword>
<dbReference type="Proteomes" id="UP001589896">
    <property type="component" value="Unassembled WGS sequence"/>
</dbReference>
<dbReference type="RefSeq" id="WP_386672917.1">
    <property type="nucleotide sequence ID" value="NZ_JBHLTG010000006.1"/>
</dbReference>
<accession>A0ABV6RV35</accession>
<reference evidence="2 3" key="1">
    <citation type="submission" date="2024-09" db="EMBL/GenBank/DDBJ databases">
        <authorList>
            <person name="Sun Q."/>
            <person name="Mori K."/>
        </authorList>
    </citation>
    <scope>NUCLEOTIDE SEQUENCE [LARGE SCALE GENOMIC DNA]</scope>
    <source>
        <strain evidence="2 3">KCTC 23076</strain>
    </source>
</reference>
<keyword evidence="2" id="KW-0813">Transport</keyword>
<protein>
    <submittedName>
        <fullName evidence="2">SemiSWEET family sugar transporter</fullName>
    </submittedName>
</protein>
<name>A0ABV6RV35_9GAMM</name>
<gene>
    <name evidence="2" type="ORF">ACFFGH_23615</name>
</gene>
<keyword evidence="2" id="KW-0762">Sugar transport</keyword>
<dbReference type="Pfam" id="PF03083">
    <property type="entry name" value="MtN3_slv"/>
    <property type="match status" value="1"/>
</dbReference>
<evidence type="ECO:0000313" key="2">
    <source>
        <dbReference type="EMBL" id="MFC0680830.1"/>
    </source>
</evidence>
<feature type="transmembrane region" description="Helical" evidence="1">
    <location>
        <begin position="64"/>
        <end position="85"/>
    </location>
</feature>
<keyword evidence="1" id="KW-1133">Transmembrane helix</keyword>
<proteinExistence type="predicted"/>
<feature type="transmembrane region" description="Helical" evidence="1">
    <location>
        <begin position="6"/>
        <end position="25"/>
    </location>
</feature>
<dbReference type="InterPro" id="IPR004316">
    <property type="entry name" value="SWEET_rpt"/>
</dbReference>
<sequence>MVVDVLGICAGTWGVVMAIAPGMQLRKMVRTRNARDVSLRFFGLLLPGYVLWVSYGVARGDPALIVPNAVAFCVAIATMLVAVHFRRNPGAPATRPDAAVEGSSA</sequence>